<comment type="caution">
    <text evidence="2">The sequence shown here is derived from an EMBL/GenBank/DDBJ whole genome shotgun (WGS) entry which is preliminary data.</text>
</comment>
<name>A0A5C7J8H0_9BACT</name>
<feature type="compositionally biased region" description="Polar residues" evidence="1">
    <location>
        <begin position="62"/>
        <end position="72"/>
    </location>
</feature>
<reference evidence="2 3" key="1">
    <citation type="submission" date="2018-09" db="EMBL/GenBank/DDBJ databases">
        <title>Metagenome Assembled Genomes from an Advanced Water Purification Facility.</title>
        <authorList>
            <person name="Stamps B.W."/>
            <person name="Spear J.R."/>
        </authorList>
    </citation>
    <scope>NUCLEOTIDE SEQUENCE [LARGE SCALE GENOMIC DNA]</scope>
    <source>
        <strain evidence="2">Bin_63_2</strain>
    </source>
</reference>
<feature type="region of interest" description="Disordered" evidence="1">
    <location>
        <begin position="55"/>
        <end position="76"/>
    </location>
</feature>
<gene>
    <name evidence="2" type="ORF">E6Q11_03950</name>
</gene>
<accession>A0A5C7J8H0</accession>
<dbReference type="EMBL" id="SSDS01000062">
    <property type="protein sequence ID" value="TXG76846.1"/>
    <property type="molecule type" value="Genomic_DNA"/>
</dbReference>
<evidence type="ECO:0000313" key="2">
    <source>
        <dbReference type="EMBL" id="TXG76846.1"/>
    </source>
</evidence>
<sequence>MPETVELQPFAKKRTPKSMAVEAGEQLSEPMKQYFDELNKQIADLRAQQDRINVRPSEPEKVSQNPQQTEVSRGNAKRRKIVVPDVLPVFITYKPKAGIVPVAIEISDWYTSGHDGKATVDVATVVFQGGEYGLEYTPKDADEYIGLVLHKEFTDDINKLSPANISPLNSGFYTKKSITFKSLLDRDIAMQTKLGFRKLSVNKDQARISANVRTIEEAIGVWFNFNKQKGRVVEEDRQEFTNHKMKIAKVLSEEDFKEWIVRDAKDAGVDISFK</sequence>
<dbReference type="AlphaFoldDB" id="A0A5C7J8H0"/>
<evidence type="ECO:0000256" key="1">
    <source>
        <dbReference type="SAM" id="MobiDB-lite"/>
    </source>
</evidence>
<feature type="region of interest" description="Disordered" evidence="1">
    <location>
        <begin position="1"/>
        <end position="24"/>
    </location>
</feature>
<dbReference type="Proteomes" id="UP000321026">
    <property type="component" value="Unassembled WGS sequence"/>
</dbReference>
<organism evidence="2 3">
    <name type="scientific">Candidatus Dojkabacteria bacterium</name>
    <dbReference type="NCBI Taxonomy" id="2099670"/>
    <lineage>
        <taxon>Bacteria</taxon>
        <taxon>Candidatus Dojkabacteria</taxon>
    </lineage>
</organism>
<protein>
    <submittedName>
        <fullName evidence="2">Uncharacterized protein</fullName>
    </submittedName>
</protein>
<proteinExistence type="predicted"/>
<evidence type="ECO:0000313" key="3">
    <source>
        <dbReference type="Proteomes" id="UP000321026"/>
    </source>
</evidence>